<dbReference type="AlphaFoldDB" id="A0A428PBE7"/>
<dbReference type="GO" id="GO:0004252">
    <property type="term" value="F:serine-type endopeptidase activity"/>
    <property type="evidence" value="ECO:0007669"/>
    <property type="project" value="InterPro"/>
</dbReference>
<dbReference type="GO" id="GO:0006508">
    <property type="term" value="P:proteolysis"/>
    <property type="evidence" value="ECO:0007669"/>
    <property type="project" value="InterPro"/>
</dbReference>
<dbReference type="STRING" id="1325734.A0A428PBE7"/>
<proteinExistence type="inferred from homology"/>
<evidence type="ECO:0000259" key="3">
    <source>
        <dbReference type="Pfam" id="PF00082"/>
    </source>
</evidence>
<accession>A0A428PBE7</accession>
<keyword evidence="6" id="KW-1185">Reference proteome</keyword>
<comment type="similarity">
    <text evidence="1 2">Belongs to the peptidase S8 family.</text>
</comment>
<name>A0A428PBE7_9HYPO</name>
<dbReference type="InterPro" id="IPR036852">
    <property type="entry name" value="Peptidase_S8/S53_dom_sf"/>
</dbReference>
<evidence type="ECO:0000256" key="1">
    <source>
        <dbReference type="ARBA" id="ARBA00011073"/>
    </source>
</evidence>
<evidence type="ECO:0000313" key="5">
    <source>
        <dbReference type="EMBL" id="RSL50326.1"/>
    </source>
</evidence>
<dbReference type="InterPro" id="IPR051048">
    <property type="entry name" value="Peptidase_S8/S53_subtilisin"/>
</dbReference>
<dbReference type="SUPFAM" id="SSF52743">
    <property type="entry name" value="Subtilisin-like"/>
    <property type="match status" value="1"/>
</dbReference>
<dbReference type="PANTHER" id="PTHR43399">
    <property type="entry name" value="SUBTILISIN-RELATED"/>
    <property type="match status" value="1"/>
</dbReference>
<feature type="domain" description="DUF7580" evidence="4">
    <location>
        <begin position="134"/>
        <end position="245"/>
    </location>
</feature>
<dbReference type="InterPro" id="IPR000209">
    <property type="entry name" value="Peptidase_S8/S53_dom"/>
</dbReference>
<sequence length="540" mass="61262">MTKIGNPVRRRIQARRTKYYACAQLDCKKPRRYPKLRIVIQEVSENDTGFDLTKVICLPDSKAPARVAYETVAKFNANNQRRLEGNDSGSSSNQADFDTDHPCLRRSELCKSMLKAWAHHFSASSCHSHHVDGTIHEPDHPYVASTFFSDRQPVEIKDKFPILIHFAKLLLEIGLGQLFVSKRLRLDVELIRWAQSDEAKESLTQGYLEAVLECLRATKSRNWDDPMDEEIQCRKIMLSLVSHLDKARHNYRSLDPKRTQQVSMPDSTLIKLPVDSLLTQQYALSREDISDLLPKNRMFDEQKLRSCDDDQRWALETRRARVKTDFLHYISNIRSARAFLDMAERFYTSSMRGLTASPDIRIAVFDTGIHTGNSFIKGAKYSRNGQDSPIKELKSFVPKHSNDECGHGTNVASLILRISPEANLYIAKISRGVEQDGVNQIVEAIEWARSYNVHIINMFFSIPKTPEIKKTIKEAESNGVIFFVAASTNGVHAGRSFPATLDTVLCIHATDGKGNKGSMNPDPESHRDNFSALGLLAWLR</sequence>
<evidence type="ECO:0000259" key="4">
    <source>
        <dbReference type="Pfam" id="PF24476"/>
    </source>
</evidence>
<protein>
    <submittedName>
        <fullName evidence="5">Uncharacterized protein</fullName>
    </submittedName>
</protein>
<dbReference type="Pfam" id="PF00082">
    <property type="entry name" value="Peptidase_S8"/>
    <property type="match status" value="1"/>
</dbReference>
<comment type="caution">
    <text evidence="5">The sequence shown here is derived from an EMBL/GenBank/DDBJ whole genome shotgun (WGS) entry which is preliminary data.</text>
</comment>
<dbReference type="OrthoDB" id="206201at2759"/>
<dbReference type="Gene3D" id="3.40.50.200">
    <property type="entry name" value="Peptidase S8/S53 domain"/>
    <property type="match status" value="1"/>
</dbReference>
<dbReference type="PANTHER" id="PTHR43399:SF4">
    <property type="entry name" value="CELL WALL-ASSOCIATED PROTEASE"/>
    <property type="match status" value="1"/>
</dbReference>
<organism evidence="5 6">
    <name type="scientific">Fusarium duplospermum</name>
    <dbReference type="NCBI Taxonomy" id="1325734"/>
    <lineage>
        <taxon>Eukaryota</taxon>
        <taxon>Fungi</taxon>
        <taxon>Dikarya</taxon>
        <taxon>Ascomycota</taxon>
        <taxon>Pezizomycotina</taxon>
        <taxon>Sordariomycetes</taxon>
        <taxon>Hypocreomycetidae</taxon>
        <taxon>Hypocreales</taxon>
        <taxon>Nectriaceae</taxon>
        <taxon>Fusarium</taxon>
        <taxon>Fusarium solani species complex</taxon>
    </lineage>
</organism>
<evidence type="ECO:0000313" key="6">
    <source>
        <dbReference type="Proteomes" id="UP000288168"/>
    </source>
</evidence>
<gene>
    <name evidence="5" type="ORF">CEP54_011989</name>
</gene>
<reference evidence="5 6" key="1">
    <citation type="submission" date="2017-06" db="EMBL/GenBank/DDBJ databases">
        <title>Comparative genomic analysis of Ambrosia Fusariam Clade fungi.</title>
        <authorList>
            <person name="Stajich J.E."/>
            <person name="Carrillo J."/>
            <person name="Kijimoto T."/>
            <person name="Eskalen A."/>
            <person name="O'Donnell K."/>
            <person name="Kasson M."/>
        </authorList>
    </citation>
    <scope>NUCLEOTIDE SEQUENCE [LARGE SCALE GENOMIC DNA]</scope>
    <source>
        <strain evidence="5 6">NRRL62584</strain>
    </source>
</reference>
<feature type="domain" description="Peptidase S8/S53" evidence="3">
    <location>
        <begin position="359"/>
        <end position="515"/>
    </location>
</feature>
<comment type="caution">
    <text evidence="2">Lacks conserved residue(s) required for the propagation of feature annotation.</text>
</comment>
<dbReference type="InterPro" id="IPR056002">
    <property type="entry name" value="DUF7580"/>
</dbReference>
<dbReference type="Pfam" id="PF24476">
    <property type="entry name" value="DUF7580"/>
    <property type="match status" value="1"/>
</dbReference>
<dbReference type="PROSITE" id="PS51892">
    <property type="entry name" value="SUBTILASE"/>
    <property type="match status" value="1"/>
</dbReference>
<dbReference type="Proteomes" id="UP000288168">
    <property type="component" value="Unassembled WGS sequence"/>
</dbReference>
<evidence type="ECO:0000256" key="2">
    <source>
        <dbReference type="PROSITE-ProRule" id="PRU01240"/>
    </source>
</evidence>
<dbReference type="EMBL" id="NKCI01000165">
    <property type="protein sequence ID" value="RSL50326.1"/>
    <property type="molecule type" value="Genomic_DNA"/>
</dbReference>